<dbReference type="EMBL" id="SHKW01000001">
    <property type="protein sequence ID" value="RZU43526.1"/>
    <property type="molecule type" value="Genomic_DNA"/>
</dbReference>
<reference evidence="1 2" key="1">
    <citation type="submission" date="2019-02" db="EMBL/GenBank/DDBJ databases">
        <title>Genomic Encyclopedia of Archaeal and Bacterial Type Strains, Phase II (KMG-II): from individual species to whole genera.</title>
        <authorList>
            <person name="Goeker M."/>
        </authorList>
    </citation>
    <scope>NUCLEOTIDE SEQUENCE [LARGE SCALE GENOMIC DNA]</scope>
    <source>
        <strain evidence="1 2">DSM 18101</strain>
    </source>
</reference>
<keyword evidence="2" id="KW-1185">Reference proteome</keyword>
<protein>
    <submittedName>
        <fullName evidence="1">Uncharacterized protein</fullName>
    </submittedName>
</protein>
<organism evidence="1 2">
    <name type="scientific">Edaphobacter modestus</name>
    <dbReference type="NCBI Taxonomy" id="388466"/>
    <lineage>
        <taxon>Bacteria</taxon>
        <taxon>Pseudomonadati</taxon>
        <taxon>Acidobacteriota</taxon>
        <taxon>Terriglobia</taxon>
        <taxon>Terriglobales</taxon>
        <taxon>Acidobacteriaceae</taxon>
        <taxon>Edaphobacter</taxon>
    </lineage>
</organism>
<proteinExistence type="predicted"/>
<dbReference type="AlphaFoldDB" id="A0A4V2G555"/>
<evidence type="ECO:0000313" key="1">
    <source>
        <dbReference type="EMBL" id="RZU43526.1"/>
    </source>
</evidence>
<dbReference type="Proteomes" id="UP000292958">
    <property type="component" value="Unassembled WGS sequence"/>
</dbReference>
<accession>A0A4V2G555</accession>
<gene>
    <name evidence="1" type="ORF">BDD14_5195</name>
</gene>
<evidence type="ECO:0000313" key="2">
    <source>
        <dbReference type="Proteomes" id="UP000292958"/>
    </source>
</evidence>
<sequence length="39" mass="4083">MPNLTGPTAIIDAEAPRIFGASVCDKCIVFKNISGSVVF</sequence>
<comment type="caution">
    <text evidence="1">The sequence shown here is derived from an EMBL/GenBank/DDBJ whole genome shotgun (WGS) entry which is preliminary data.</text>
</comment>
<name>A0A4V2G555_9BACT</name>